<accession>A0A383R8T8</accession>
<gene>
    <name evidence="1" type="ORF">PBLR_11356</name>
</gene>
<sequence length="47" mass="5059">MVTLANTIFMLSLSLGSQKDTVESAHNLARLSLFDTVAFAPLRFSGS</sequence>
<reference evidence="2" key="1">
    <citation type="submission" date="2018-08" db="EMBL/GenBank/DDBJ databases">
        <authorList>
            <person name="Chevrot R."/>
        </authorList>
    </citation>
    <scope>NUCLEOTIDE SEQUENCE [LARGE SCALE GENOMIC DNA]</scope>
</reference>
<dbReference type="AlphaFoldDB" id="A0A383R8T8"/>
<name>A0A383R8T8_PAEAL</name>
<dbReference type="EMBL" id="LS992241">
    <property type="protein sequence ID" value="SYX82934.1"/>
    <property type="molecule type" value="Genomic_DNA"/>
</dbReference>
<evidence type="ECO:0000313" key="1">
    <source>
        <dbReference type="EMBL" id="SYX82934.1"/>
    </source>
</evidence>
<evidence type="ECO:0000313" key="2">
    <source>
        <dbReference type="Proteomes" id="UP000304148"/>
    </source>
</evidence>
<organism evidence="1 2">
    <name type="scientific">Paenibacillus alvei</name>
    <name type="common">Bacillus alvei</name>
    <dbReference type="NCBI Taxonomy" id="44250"/>
    <lineage>
        <taxon>Bacteria</taxon>
        <taxon>Bacillati</taxon>
        <taxon>Bacillota</taxon>
        <taxon>Bacilli</taxon>
        <taxon>Bacillales</taxon>
        <taxon>Paenibacillaceae</taxon>
        <taxon>Paenibacillus</taxon>
    </lineage>
</organism>
<dbReference type="Proteomes" id="UP000304148">
    <property type="component" value="Chromosome"/>
</dbReference>
<proteinExistence type="predicted"/>
<protein>
    <submittedName>
        <fullName evidence="1">Uncharacterized protein</fullName>
    </submittedName>
</protein>